<dbReference type="SUPFAM" id="SSF54593">
    <property type="entry name" value="Glyoxalase/Bleomycin resistance protein/Dihydroxybiphenyl dioxygenase"/>
    <property type="match status" value="1"/>
</dbReference>
<accession>A0ABS0NQH8</accession>
<dbReference type="Gene3D" id="3.10.180.10">
    <property type="entry name" value="2,3-Dihydroxybiphenyl 1,2-Dioxygenase, domain 1"/>
    <property type="match status" value="1"/>
</dbReference>
<name>A0ABS0NQH8_9ACTN</name>
<dbReference type="InterPro" id="IPR004360">
    <property type="entry name" value="Glyas_Fos-R_dOase_dom"/>
</dbReference>
<evidence type="ECO:0000259" key="1">
    <source>
        <dbReference type="PROSITE" id="PS51819"/>
    </source>
</evidence>
<organism evidence="2 3">
    <name type="scientific">Streptomyces pactum</name>
    <dbReference type="NCBI Taxonomy" id="68249"/>
    <lineage>
        <taxon>Bacteria</taxon>
        <taxon>Bacillati</taxon>
        <taxon>Actinomycetota</taxon>
        <taxon>Actinomycetes</taxon>
        <taxon>Kitasatosporales</taxon>
        <taxon>Streptomycetaceae</taxon>
        <taxon>Streptomyces</taxon>
    </lineage>
</organism>
<dbReference type="InterPro" id="IPR029068">
    <property type="entry name" value="Glyas_Bleomycin-R_OHBP_Dase"/>
</dbReference>
<dbReference type="RefSeq" id="WP_197990762.1">
    <property type="nucleotide sequence ID" value="NZ_JACYXC010000001.1"/>
</dbReference>
<dbReference type="Proteomes" id="UP000807371">
    <property type="component" value="Unassembled WGS sequence"/>
</dbReference>
<dbReference type="Pfam" id="PF00903">
    <property type="entry name" value="Glyoxalase"/>
    <property type="match status" value="1"/>
</dbReference>
<dbReference type="CDD" id="cd06587">
    <property type="entry name" value="VOC"/>
    <property type="match status" value="1"/>
</dbReference>
<proteinExistence type="predicted"/>
<evidence type="ECO:0000313" key="3">
    <source>
        <dbReference type="Proteomes" id="UP000807371"/>
    </source>
</evidence>
<feature type="domain" description="VOC" evidence="1">
    <location>
        <begin position="1"/>
        <end position="123"/>
    </location>
</feature>
<sequence>MFGDIAAFSGFSVDDISRAKKFYGGTLGLGVTEENGMLTLHLGGGGQVLVYPKENHTPAGFTVLNFPVPDIDEAVDTLAARGVAFERYPGFHHDERGIVRAEGGPPIAWFTDPAGNVLAVLQGEGLASDPDR</sequence>
<evidence type="ECO:0000313" key="2">
    <source>
        <dbReference type="EMBL" id="MBH5337470.1"/>
    </source>
</evidence>
<dbReference type="EMBL" id="JACYXC010000001">
    <property type="protein sequence ID" value="MBH5337470.1"/>
    <property type="molecule type" value="Genomic_DNA"/>
</dbReference>
<gene>
    <name evidence="2" type="ORF">IHE55_22975</name>
</gene>
<keyword evidence="3" id="KW-1185">Reference proteome</keyword>
<dbReference type="InterPro" id="IPR037523">
    <property type="entry name" value="VOC_core"/>
</dbReference>
<protein>
    <submittedName>
        <fullName evidence="2">VOC family protein</fullName>
    </submittedName>
</protein>
<dbReference type="PROSITE" id="PS51819">
    <property type="entry name" value="VOC"/>
    <property type="match status" value="1"/>
</dbReference>
<comment type="caution">
    <text evidence="2">The sequence shown here is derived from an EMBL/GenBank/DDBJ whole genome shotgun (WGS) entry which is preliminary data.</text>
</comment>
<reference evidence="2 3" key="1">
    <citation type="submission" date="2020-09" db="EMBL/GenBank/DDBJ databases">
        <title>Biosynthesis of the nuclear factor of activated T cells inhibitor NFAT-133 and its congeners in Streptomyces pactum.</title>
        <authorList>
            <person name="Zhou W."/>
            <person name="Posri P."/>
            <person name="Abugrain M.E."/>
            <person name="Weisberg A.J."/>
            <person name="Chang J.H."/>
            <person name="Mahmud T."/>
        </authorList>
    </citation>
    <scope>NUCLEOTIDE SEQUENCE [LARGE SCALE GENOMIC DNA]</scope>
    <source>
        <strain evidence="2 3">ATCC 27456</strain>
    </source>
</reference>